<keyword evidence="1" id="KW-0479">Metal-binding</keyword>
<dbReference type="InterPro" id="IPR013010">
    <property type="entry name" value="Znf_SIAH"/>
</dbReference>
<dbReference type="InterPro" id="IPR013083">
    <property type="entry name" value="Znf_RING/FYVE/PHD"/>
</dbReference>
<dbReference type="PROSITE" id="PS51081">
    <property type="entry name" value="ZF_SIAH"/>
    <property type="match status" value="1"/>
</dbReference>
<dbReference type="Pfam" id="PF21361">
    <property type="entry name" value="Sina_ZnF"/>
    <property type="match status" value="1"/>
</dbReference>
<name>A0ABC8W5V2_9POAL</name>
<gene>
    <name evidence="7" type="ORF">URODEC1_LOCUS10222</name>
</gene>
<proteinExistence type="predicted"/>
<dbReference type="Gene3D" id="3.30.40.10">
    <property type="entry name" value="Zinc/RING finger domain, C3HC4 (zinc finger)"/>
    <property type="match status" value="1"/>
</dbReference>
<dbReference type="SUPFAM" id="SSF49599">
    <property type="entry name" value="TRAF domain-like"/>
    <property type="match status" value="1"/>
</dbReference>
<evidence type="ECO:0000256" key="3">
    <source>
        <dbReference type="ARBA" id="ARBA00022833"/>
    </source>
</evidence>
<evidence type="ECO:0000259" key="6">
    <source>
        <dbReference type="PROSITE" id="PS51081"/>
    </source>
</evidence>
<feature type="domain" description="SIAH-type" evidence="6">
    <location>
        <begin position="132"/>
        <end position="190"/>
    </location>
</feature>
<dbReference type="Proteomes" id="UP001497457">
    <property type="component" value="Chromosome 11b"/>
</dbReference>
<organism evidence="7 8">
    <name type="scientific">Urochloa decumbens</name>
    <dbReference type="NCBI Taxonomy" id="240449"/>
    <lineage>
        <taxon>Eukaryota</taxon>
        <taxon>Viridiplantae</taxon>
        <taxon>Streptophyta</taxon>
        <taxon>Embryophyta</taxon>
        <taxon>Tracheophyta</taxon>
        <taxon>Spermatophyta</taxon>
        <taxon>Magnoliopsida</taxon>
        <taxon>Liliopsida</taxon>
        <taxon>Poales</taxon>
        <taxon>Poaceae</taxon>
        <taxon>PACMAD clade</taxon>
        <taxon>Panicoideae</taxon>
        <taxon>Panicodae</taxon>
        <taxon>Paniceae</taxon>
        <taxon>Melinidinae</taxon>
        <taxon>Urochloa</taxon>
    </lineage>
</organism>
<evidence type="ECO:0000256" key="1">
    <source>
        <dbReference type="ARBA" id="ARBA00022723"/>
    </source>
</evidence>
<dbReference type="EMBL" id="OZ075121">
    <property type="protein sequence ID" value="CAL4902907.1"/>
    <property type="molecule type" value="Genomic_DNA"/>
</dbReference>
<dbReference type="PANTHER" id="PTHR10315">
    <property type="entry name" value="E3 UBIQUITIN PROTEIN LIGASE SIAH"/>
    <property type="match status" value="1"/>
</dbReference>
<evidence type="ECO:0000256" key="2">
    <source>
        <dbReference type="ARBA" id="ARBA00022771"/>
    </source>
</evidence>
<dbReference type="PANTHER" id="PTHR10315:SF96">
    <property type="entry name" value="SIAH-TYPE DOMAIN-CONTAINING PROTEIN"/>
    <property type="match status" value="1"/>
</dbReference>
<evidence type="ECO:0000313" key="8">
    <source>
        <dbReference type="Proteomes" id="UP001497457"/>
    </source>
</evidence>
<feature type="region of interest" description="Disordered" evidence="5">
    <location>
        <begin position="1"/>
        <end position="33"/>
    </location>
</feature>
<accession>A0ABC8W5V2</accession>
<evidence type="ECO:0000313" key="7">
    <source>
        <dbReference type="EMBL" id="CAL4902907.1"/>
    </source>
</evidence>
<reference evidence="8" key="1">
    <citation type="submission" date="2024-06" db="EMBL/GenBank/DDBJ databases">
        <authorList>
            <person name="Ryan C."/>
        </authorList>
    </citation>
    <scope>NUCLEOTIDE SEQUENCE [LARGE SCALE GENOMIC DNA]</scope>
</reference>
<evidence type="ECO:0000256" key="5">
    <source>
        <dbReference type="SAM" id="MobiDB-lite"/>
    </source>
</evidence>
<protein>
    <recommendedName>
        <fullName evidence="6">SIAH-type domain-containing protein</fullName>
    </recommendedName>
</protein>
<keyword evidence="3" id="KW-0862">Zinc</keyword>
<reference evidence="7 8" key="2">
    <citation type="submission" date="2024-10" db="EMBL/GenBank/DDBJ databases">
        <authorList>
            <person name="Ryan C."/>
        </authorList>
    </citation>
    <scope>NUCLEOTIDE SEQUENCE [LARGE SCALE GENOMIC DNA]</scope>
</reference>
<evidence type="ECO:0000256" key="4">
    <source>
        <dbReference type="PROSITE-ProRule" id="PRU00455"/>
    </source>
</evidence>
<keyword evidence="2 4" id="KW-0863">Zinc-finger</keyword>
<keyword evidence="8" id="KW-1185">Reference proteome</keyword>
<dbReference type="GO" id="GO:0008270">
    <property type="term" value="F:zinc ion binding"/>
    <property type="evidence" value="ECO:0007669"/>
    <property type="project" value="UniProtKB-KW"/>
</dbReference>
<dbReference type="AlphaFoldDB" id="A0ABC8W5V2"/>
<sequence length="349" mass="37946">MSDSRTTPTGGREPKRKRSAPLDGGVASSSSAMAPPDLTVADADALDCGVCYLPLKPPIFQVRRTSRAKPTFQFIDRIVCYSLWLCVQCDVGHVLCAACRDKLNGKGKCYVCGVAMAGGYRRCHAMERVVDSIRGPCPNAAYGCDAMPAYHGREKHRWVCPHAPCHCPGKACGFAGSTAALLDHFRAAHNWPCTTEVEADARGEYTVRLHDGFNFLLTTPFRPEGQKMPQGATQTVHQCLLLLNVVRQPLARNIFVICIDPRACAAAAGGGQGPASKEIRCTLSYFPSWRGGDRLLYHHQISRIGVACTDLSNGMPQPDCCFQLPLLRNPVVAGHLKDNVEVKVRIGIN</sequence>
<dbReference type="InterPro" id="IPR052088">
    <property type="entry name" value="E3_ubiquitin-ligase_SINA"/>
</dbReference>